<name>A0A0B5FF59_9BACT</name>
<dbReference type="SUPFAM" id="SSF82714">
    <property type="entry name" value="Multidrug efflux transporter AcrB TolC docking domain, DN and DC subdomains"/>
    <property type="match status" value="2"/>
</dbReference>
<protein>
    <submittedName>
        <fullName evidence="2">Acriflavin resistance protein</fullName>
    </submittedName>
</protein>
<sequence>MKLPEISVRRPVTTVMVFAAITLLGCVAFFRLNLDLLPDIEPPAVSVITPYPGASATDVESEVTKYLEDQLSTTPNLDRLESKSKDNIAIVNCIFNWGTDLDVAVNDIREKIDLAKPDLADGAEDPFIFKFSSSMVPVLIMTVTAEESSPDLYRIVDKQIADPLKRVPGVGAVVYIGGQERQINVHFDREAIDAYHISVQQIRNVLAAENLNLPVGTVKIGRNELQIRVAGRYRDAAEIANTVIGSNGDALVRLRDVATVTDAFEEPQEWARSGKLPAIALIIQKQSGTNTVNVIEAIKDRLKTLKTEVPADIEIHGILDNSDHIYAMINSLTEAAVVGGLLVIVVCFLFLRRFRTSLVVSMAIPFSIIVAFIGLFVMDYTINVISMMSLAIAVGMVVDDAIVVLENIVRHVDDGKPPQLAAVEGTSEVGMAVAASTLTIVAVFAPLLLVKGIAGIIFGQLAFMILITILASLFISLTLTPMAASRLLRSRDQRKLNPVFVWSERLLNGIEAGYSHVLGWGLRHRNILLSLIVIVFIGSLALIPLVGTEFFPEVDSGEVEVVLEMAQGTRVEVTAGTTEEMLNAVNAIPEMEASYALAGQTKKGFLTALGFEEGTGIGRIGGRLIDKKERSRHAKEVASELREQVIKLPGVENFSASAVSVIQKAFLGGGRPISIDILGHDIETTDKAAAKIQRIVETTPGAVDVSVSRKRPRPEVRICLDRDKAASLGLNVALVADALRTNYYGFDDTKFREAGDDFDIELRLKKDQRETIREIGETPITTLTGQTIKLRNVASVRETFGPVEIDRKNRTRVTKVQAGVQGRVLGDVVRDVREKMASLDLPPGVSIEWGGEVEEQRKAFRDLTLLLILGIVLVYMVMAGEFEDFVDPFIIMFSVPFAFAGVIWAFVATATPLNLMSFIGVIMLMGIVVKNAIVLVDYTKQLRAGGMTLNEAVVTGGKTRLRPVLMTSLTTIFGMVPLALSRGEGSEIWNALGITVIGGLSVSGLVTLILVPLMYSLVHRGKAK</sequence>
<feature type="transmembrane region" description="Helical" evidence="1">
    <location>
        <begin position="358"/>
        <end position="378"/>
    </location>
</feature>
<feature type="transmembrane region" description="Helical" evidence="1">
    <location>
        <begin position="959"/>
        <end position="980"/>
    </location>
</feature>
<dbReference type="STRING" id="483547.GSUB_09845"/>
<dbReference type="SUPFAM" id="SSF82866">
    <property type="entry name" value="Multidrug efflux transporter AcrB transmembrane domain"/>
    <property type="match status" value="2"/>
</dbReference>
<reference evidence="2 3" key="1">
    <citation type="journal article" date="2015" name="Genome Announc.">
        <title>Genomes of Geoalkalibacter ferrihydriticus Z-0531T and Geoalkalibacter subterraneus Red1T, Two Haloalkaliphilic Metal-Reducing Deltaproteobacteria.</title>
        <authorList>
            <person name="Badalamenti J.P."/>
            <person name="Krajmalnik-Brown R."/>
            <person name="Torres C.I."/>
            <person name="Bond D.R."/>
        </authorList>
    </citation>
    <scope>NUCLEOTIDE SEQUENCE [LARGE SCALE GENOMIC DNA]</scope>
    <source>
        <strain evidence="2 3">Red1</strain>
    </source>
</reference>
<evidence type="ECO:0000313" key="2">
    <source>
        <dbReference type="EMBL" id="AJF06787.1"/>
    </source>
</evidence>
<dbReference type="AlphaFoldDB" id="A0A0B5FF59"/>
<feature type="transmembrane region" description="Helical" evidence="1">
    <location>
        <begin position="915"/>
        <end position="938"/>
    </location>
</feature>
<dbReference type="Gene3D" id="1.20.1640.10">
    <property type="entry name" value="Multidrug efflux transporter AcrB transmembrane domain"/>
    <property type="match status" value="2"/>
</dbReference>
<dbReference type="OrthoDB" id="9807612at2"/>
<dbReference type="Pfam" id="PF00873">
    <property type="entry name" value="ACR_tran"/>
    <property type="match status" value="1"/>
</dbReference>
<feature type="transmembrane region" description="Helical" evidence="1">
    <location>
        <begin position="461"/>
        <end position="484"/>
    </location>
</feature>
<dbReference type="Gene3D" id="3.30.70.1430">
    <property type="entry name" value="Multidrug efflux transporter AcrB pore domain"/>
    <property type="match status" value="2"/>
</dbReference>
<dbReference type="Proteomes" id="UP000035036">
    <property type="component" value="Chromosome"/>
</dbReference>
<evidence type="ECO:0000256" key="1">
    <source>
        <dbReference type="SAM" id="Phobius"/>
    </source>
</evidence>
<feature type="transmembrane region" description="Helical" evidence="1">
    <location>
        <begin position="325"/>
        <end position="351"/>
    </location>
</feature>
<feature type="transmembrane region" description="Helical" evidence="1">
    <location>
        <begin position="992"/>
        <end position="1018"/>
    </location>
</feature>
<dbReference type="SUPFAM" id="SSF82693">
    <property type="entry name" value="Multidrug efflux transporter AcrB pore domain, PN1, PN2, PC1 and PC2 subdomains"/>
    <property type="match status" value="3"/>
</dbReference>
<feature type="transmembrane region" description="Helical" evidence="1">
    <location>
        <begin position="429"/>
        <end position="449"/>
    </location>
</feature>
<feature type="transmembrane region" description="Helical" evidence="1">
    <location>
        <begin position="527"/>
        <end position="546"/>
    </location>
</feature>
<dbReference type="Gene3D" id="3.30.70.1320">
    <property type="entry name" value="Multidrug efflux transporter AcrB pore domain like"/>
    <property type="match status" value="1"/>
</dbReference>
<dbReference type="Gene3D" id="3.30.2090.10">
    <property type="entry name" value="Multidrug efflux transporter AcrB TolC docking domain, DN and DC subdomains"/>
    <property type="match status" value="2"/>
</dbReference>
<keyword evidence="1" id="KW-0472">Membrane</keyword>
<dbReference type="HOGENOM" id="CLU_002755_1_2_7"/>
<keyword evidence="1" id="KW-1133">Transmembrane helix</keyword>
<dbReference type="PROSITE" id="PS51257">
    <property type="entry name" value="PROKAR_LIPOPROTEIN"/>
    <property type="match status" value="1"/>
</dbReference>
<feature type="transmembrane region" description="Helical" evidence="1">
    <location>
        <begin position="12"/>
        <end position="32"/>
    </location>
</feature>
<dbReference type="InterPro" id="IPR027463">
    <property type="entry name" value="AcrB_DN_DC_subdom"/>
</dbReference>
<dbReference type="GO" id="GO:0042910">
    <property type="term" value="F:xenobiotic transmembrane transporter activity"/>
    <property type="evidence" value="ECO:0007669"/>
    <property type="project" value="TreeGrafter"/>
</dbReference>
<dbReference type="Gene3D" id="3.30.70.1440">
    <property type="entry name" value="Multidrug efflux transporter AcrB pore domain"/>
    <property type="match status" value="1"/>
</dbReference>
<keyword evidence="3" id="KW-1185">Reference proteome</keyword>
<proteinExistence type="predicted"/>
<dbReference type="InterPro" id="IPR001036">
    <property type="entry name" value="Acrflvin-R"/>
</dbReference>
<keyword evidence="1" id="KW-0812">Transmembrane</keyword>
<dbReference type="KEGG" id="gsb:GSUB_09845"/>
<feature type="transmembrane region" description="Helical" evidence="1">
    <location>
        <begin position="889"/>
        <end position="909"/>
    </location>
</feature>
<dbReference type="PRINTS" id="PR00702">
    <property type="entry name" value="ACRIFLAVINRP"/>
</dbReference>
<organism evidence="2 3">
    <name type="scientific">Geoalkalibacter subterraneus</name>
    <dbReference type="NCBI Taxonomy" id="483547"/>
    <lineage>
        <taxon>Bacteria</taxon>
        <taxon>Pseudomonadati</taxon>
        <taxon>Thermodesulfobacteriota</taxon>
        <taxon>Desulfuromonadia</taxon>
        <taxon>Desulfuromonadales</taxon>
        <taxon>Geoalkalibacteraceae</taxon>
        <taxon>Geoalkalibacter</taxon>
    </lineage>
</organism>
<dbReference type="PANTHER" id="PTHR32063">
    <property type="match status" value="1"/>
</dbReference>
<dbReference type="EMBL" id="CP010311">
    <property type="protein sequence ID" value="AJF06787.1"/>
    <property type="molecule type" value="Genomic_DNA"/>
</dbReference>
<feature type="transmembrane region" description="Helical" evidence="1">
    <location>
        <begin position="863"/>
        <end position="882"/>
    </location>
</feature>
<accession>A0A0B5FF59</accession>
<dbReference type="GO" id="GO:0005886">
    <property type="term" value="C:plasma membrane"/>
    <property type="evidence" value="ECO:0007669"/>
    <property type="project" value="TreeGrafter"/>
</dbReference>
<dbReference type="PANTHER" id="PTHR32063:SF0">
    <property type="entry name" value="SWARMING MOTILITY PROTEIN SWRC"/>
    <property type="match status" value="1"/>
</dbReference>
<evidence type="ECO:0000313" key="3">
    <source>
        <dbReference type="Proteomes" id="UP000035036"/>
    </source>
</evidence>
<gene>
    <name evidence="2" type="ORF">GSUB_09845</name>
</gene>
<dbReference type="RefSeq" id="WP_011367011.1">
    <property type="nucleotide sequence ID" value="NZ_CP010311.1"/>
</dbReference>